<dbReference type="PROSITE" id="PS00108">
    <property type="entry name" value="PROTEIN_KINASE_ST"/>
    <property type="match status" value="1"/>
</dbReference>
<keyword evidence="6" id="KW-0418">Kinase</keyword>
<keyword evidence="8" id="KW-1015">Disulfide bond</keyword>
<dbReference type="InterPro" id="IPR000719">
    <property type="entry name" value="Prot_kinase_dom"/>
</dbReference>
<gene>
    <name evidence="18" type="ORF">COLO4_19353</name>
</gene>
<dbReference type="EC" id="2.7.11.1" evidence="1"/>
<dbReference type="Pfam" id="PF07714">
    <property type="entry name" value="PK_Tyr_Ser-Thr"/>
    <property type="match status" value="1"/>
</dbReference>
<dbReference type="PROSITE" id="PS00107">
    <property type="entry name" value="PROTEIN_KINASE_ATP"/>
    <property type="match status" value="1"/>
</dbReference>
<feature type="region of interest" description="Disordered" evidence="14">
    <location>
        <begin position="975"/>
        <end position="1011"/>
    </location>
</feature>
<dbReference type="InterPro" id="IPR001245">
    <property type="entry name" value="Ser-Thr/Tyr_kinase_cat_dom"/>
</dbReference>
<dbReference type="FunFam" id="2.90.10.10:FF:000004">
    <property type="entry name" value="G-type lectin S-receptor-like serine/threonine-protein kinase"/>
    <property type="match status" value="1"/>
</dbReference>
<dbReference type="GO" id="GO:0048544">
    <property type="term" value="P:recognition of pollen"/>
    <property type="evidence" value="ECO:0007669"/>
    <property type="project" value="InterPro"/>
</dbReference>
<dbReference type="Pfam" id="PF08276">
    <property type="entry name" value="PAN_2"/>
    <property type="match status" value="1"/>
</dbReference>
<dbReference type="SMART" id="SM00220">
    <property type="entry name" value="S_TKc"/>
    <property type="match status" value="1"/>
</dbReference>
<dbReference type="Gene3D" id="2.90.10.10">
    <property type="entry name" value="Bulb-type lectin domain"/>
    <property type="match status" value="1"/>
</dbReference>
<evidence type="ECO:0000256" key="11">
    <source>
        <dbReference type="ARBA" id="ARBA00048679"/>
    </source>
</evidence>
<dbReference type="Proteomes" id="UP000187203">
    <property type="component" value="Unassembled WGS sequence"/>
</dbReference>
<evidence type="ECO:0000256" key="10">
    <source>
        <dbReference type="ARBA" id="ARBA00047899"/>
    </source>
</evidence>
<dbReference type="Pfam" id="PF00954">
    <property type="entry name" value="S_locus_glycop"/>
    <property type="match status" value="1"/>
</dbReference>
<keyword evidence="19" id="KW-1185">Reference proteome</keyword>
<feature type="domain" description="Bulb-type lectin" evidence="16">
    <location>
        <begin position="1"/>
        <end position="119"/>
    </location>
</feature>
<feature type="domain" description="Apple" evidence="17">
    <location>
        <begin position="314"/>
        <end position="395"/>
    </location>
</feature>
<dbReference type="InterPro" id="IPR036426">
    <property type="entry name" value="Bulb-type_lectin_dom_sf"/>
</dbReference>
<dbReference type="OrthoDB" id="785331at2759"/>
<feature type="compositionally biased region" description="Basic and acidic residues" evidence="14">
    <location>
        <begin position="978"/>
        <end position="1001"/>
    </location>
</feature>
<dbReference type="InterPro" id="IPR011009">
    <property type="entry name" value="Kinase-like_dom_sf"/>
</dbReference>
<dbReference type="PROSITE" id="PS50948">
    <property type="entry name" value="PAN"/>
    <property type="match status" value="1"/>
</dbReference>
<sequence length="1254" mass="142684">MTPGQSLKDNETLVSAGGLFELGFFSPGSSKSRYVGIWYKKVSSGTVVWVANREAPLFDRSGVVIFNDQGIFTLMNSTRTVVWSSSTSTTVQNPVAQLLETGNLVVKDRNDDDNPENIILWQSFDYPCDNVLAGMKIGKNFITGFESYISSWKSSDDPAPGQYSWRIDPTGFPQLLVRKGTEIVYRAGSWNGLYFSRRKPNNKPNPVYSCQFVYNQNEVSYKCELLNSSVISRYAMNPSGLLQRFMWNERKQEWEIFATSQADQCAVYGLCGAYASCNPDSSTAPCSCLEGFVPKSPNSVDWSDGCVRRTPLVCDGEGDGFVKYTRLQLPDTSKSWANKTMSLKECEEMCLANCSCTAFANLDMVSATGCLLWFDELIDMTEFTADGQDLYIRLAKSEIGKHEEEMELPLFDFATISDSTDKFSSDNKLGQGGFGHVYKGILKEGKEIAVKRLSKDSGQGLDEFKNEVTFIAKLQHRNLVKLFGCCIKGDERMLIYEYLPNKSLDHFIFDKTRNKLLNWHKRMNIIDGIARGLLYLHHDSRLRIIHRDLKASNILLDNNMNPKILDFGLARKFGGDQTEDKTRRVVGTYGYMSPEYAFHGCFSMKSDVFSFGVLILEIITGKRSRGYSNNGYNLLGHAWRLWIEERPTELIDNALRDQSYIETEVLRCIHVALLCVQRRPEDRPNMSSVLLMLGGVSKLPQPKQPGYYIVENNLPSDEYPSGLTTGTSSSSALVDMEGIIRLFHVSALWGVRFGLRLSSTLQEKLNKKREADEIDKRLKPDLREKLNKRREADEIDKQLENVKERMEAMEKKVTLNTPHLFELEMLSSSPFSKKIDETLPPQGFKLPIMETYDGTSDPIDHLEMFKTNISIHGANNAIMCKAFPATLKKAARSWYSTLKPRSISSFRELGQQLASHFVSSIRHKKTFISLITLKQSEDEPLRDFVARFNGEALQTLPELLVRAKKYINAEETMAAKYQSEDKGKKKRDGDERERLSREKGQLSRGRSPPKSFEYYTPLKRLRREILMVLERENLVKWPKKMSSSGTKRDKSKCYAFHWDHGHETEGCVDLKNEIESFIRRGYLKGFVKDSHEERGFGGRTYGNKRNDYGRNNYRRNNERVENQREGRKPEDTERPIDNRPITGVINVITGGNLSGGASTSARKKHAKRLNIIASTEKRPMTWKDEPISFGPEDFEGIQTPHDDAIIISATVYNHTVRRILFDNGSASDVLYYDAMKKLGIPAKTFPSTFSWVWE</sequence>
<evidence type="ECO:0000259" key="15">
    <source>
        <dbReference type="PROSITE" id="PS50011"/>
    </source>
</evidence>
<dbReference type="InterPro" id="IPR008271">
    <property type="entry name" value="Ser/Thr_kinase_AS"/>
</dbReference>
<dbReference type="Gene3D" id="3.30.200.20">
    <property type="entry name" value="Phosphorylase Kinase, domain 1"/>
    <property type="match status" value="1"/>
</dbReference>
<comment type="catalytic activity">
    <reaction evidence="11">
        <text>L-seryl-[protein] + ATP = O-phospho-L-seryl-[protein] + ADP + H(+)</text>
        <dbReference type="Rhea" id="RHEA:17989"/>
        <dbReference type="Rhea" id="RHEA-COMP:9863"/>
        <dbReference type="Rhea" id="RHEA-COMP:11604"/>
        <dbReference type="ChEBI" id="CHEBI:15378"/>
        <dbReference type="ChEBI" id="CHEBI:29999"/>
        <dbReference type="ChEBI" id="CHEBI:30616"/>
        <dbReference type="ChEBI" id="CHEBI:83421"/>
        <dbReference type="ChEBI" id="CHEBI:456216"/>
        <dbReference type="EC" id="2.7.11.1"/>
    </reaction>
</comment>
<comment type="caution">
    <text evidence="18">The sequence shown here is derived from an EMBL/GenBank/DDBJ whole genome shotgun (WGS) entry which is preliminary data.</text>
</comment>
<keyword evidence="4" id="KW-0732">Signal</keyword>
<dbReference type="CDD" id="cd00028">
    <property type="entry name" value="B_lectin"/>
    <property type="match status" value="1"/>
</dbReference>
<evidence type="ECO:0000256" key="13">
    <source>
        <dbReference type="SAM" id="Coils"/>
    </source>
</evidence>
<feature type="binding site" evidence="12">
    <location>
        <position position="451"/>
    </location>
    <ligand>
        <name>ATP</name>
        <dbReference type="ChEBI" id="CHEBI:30616"/>
    </ligand>
</feature>
<keyword evidence="3" id="KW-0808">Transferase</keyword>
<dbReference type="Pfam" id="PF03732">
    <property type="entry name" value="Retrotrans_gag"/>
    <property type="match status" value="1"/>
</dbReference>
<name>A0A1R3J5L5_9ROSI</name>
<organism evidence="18 19">
    <name type="scientific">Corchorus olitorius</name>
    <dbReference type="NCBI Taxonomy" id="93759"/>
    <lineage>
        <taxon>Eukaryota</taxon>
        <taxon>Viridiplantae</taxon>
        <taxon>Streptophyta</taxon>
        <taxon>Embryophyta</taxon>
        <taxon>Tracheophyta</taxon>
        <taxon>Spermatophyta</taxon>
        <taxon>Magnoliopsida</taxon>
        <taxon>eudicotyledons</taxon>
        <taxon>Gunneridae</taxon>
        <taxon>Pentapetalae</taxon>
        <taxon>rosids</taxon>
        <taxon>malvids</taxon>
        <taxon>Malvales</taxon>
        <taxon>Malvaceae</taxon>
        <taxon>Grewioideae</taxon>
        <taxon>Apeibeae</taxon>
        <taxon>Corchorus</taxon>
    </lineage>
</organism>
<dbReference type="CDD" id="cd01098">
    <property type="entry name" value="PAN_AP_plant"/>
    <property type="match status" value="1"/>
</dbReference>
<dbReference type="InterPro" id="IPR003609">
    <property type="entry name" value="Pan_app"/>
</dbReference>
<dbReference type="FunFam" id="3.30.200.20:FF:000195">
    <property type="entry name" value="G-type lectin S-receptor-like serine/threonine-protein kinase"/>
    <property type="match status" value="1"/>
</dbReference>
<dbReference type="Gene3D" id="1.10.510.10">
    <property type="entry name" value="Transferase(Phosphotransferase) domain 1"/>
    <property type="match status" value="1"/>
</dbReference>
<feature type="region of interest" description="Disordered" evidence="14">
    <location>
        <begin position="1093"/>
        <end position="1138"/>
    </location>
</feature>
<dbReference type="FunFam" id="1.10.510.10:FF:000060">
    <property type="entry name" value="G-type lectin S-receptor-like serine/threonine-protein kinase"/>
    <property type="match status" value="1"/>
</dbReference>
<reference evidence="19" key="1">
    <citation type="submission" date="2013-09" db="EMBL/GenBank/DDBJ databases">
        <title>Corchorus olitorius genome sequencing.</title>
        <authorList>
            <person name="Alam M."/>
            <person name="Haque M.S."/>
            <person name="Islam M.S."/>
            <person name="Emdad E.M."/>
            <person name="Islam M.M."/>
            <person name="Ahmed B."/>
            <person name="Halim A."/>
            <person name="Hossen Q.M.M."/>
            <person name="Hossain M.Z."/>
            <person name="Ahmed R."/>
            <person name="Khan M.M."/>
            <person name="Islam R."/>
            <person name="Rashid M.M."/>
            <person name="Khan S.A."/>
            <person name="Rahman M.S."/>
            <person name="Alam M."/>
            <person name="Yahiya A.S."/>
            <person name="Khan M.S."/>
            <person name="Azam M.S."/>
            <person name="Haque T."/>
            <person name="Lashkar M.Z.H."/>
            <person name="Akhand A.I."/>
            <person name="Morshed G."/>
            <person name="Roy S."/>
            <person name="Uddin K.S."/>
            <person name="Rabeya T."/>
            <person name="Hossain A.S."/>
            <person name="Chowdhury A."/>
            <person name="Snigdha A.R."/>
            <person name="Mortoza M.S."/>
            <person name="Matin S.A."/>
            <person name="Hoque S.M.E."/>
            <person name="Islam M.K."/>
            <person name="Roy D.K."/>
            <person name="Haider R."/>
            <person name="Moosa M.M."/>
            <person name="Elias S.M."/>
            <person name="Hasan A.M."/>
            <person name="Jahan S."/>
            <person name="Shafiuddin M."/>
            <person name="Mahmood N."/>
            <person name="Shommy N.S."/>
        </authorList>
    </citation>
    <scope>NUCLEOTIDE SEQUENCE [LARGE SCALE GENOMIC DNA]</scope>
    <source>
        <strain evidence="19">cv. O-4</strain>
    </source>
</reference>
<keyword evidence="2" id="KW-0723">Serine/threonine-protein kinase</keyword>
<dbReference type="PANTHER" id="PTHR32444">
    <property type="entry name" value="BULB-TYPE LECTIN DOMAIN-CONTAINING PROTEIN"/>
    <property type="match status" value="1"/>
</dbReference>
<dbReference type="CDD" id="cd14066">
    <property type="entry name" value="STKc_IRAK"/>
    <property type="match status" value="1"/>
</dbReference>
<feature type="compositionally biased region" description="Basic and acidic residues" evidence="14">
    <location>
        <begin position="1115"/>
        <end position="1137"/>
    </location>
</feature>
<feature type="domain" description="Protein kinase" evidence="15">
    <location>
        <begin position="423"/>
        <end position="707"/>
    </location>
</feature>
<dbReference type="SUPFAM" id="SSF56112">
    <property type="entry name" value="Protein kinase-like (PK-like)"/>
    <property type="match status" value="1"/>
</dbReference>
<dbReference type="PANTHER" id="PTHR32444:SF183">
    <property type="entry name" value="APPLE DOMAIN-CONTAINING PROTEIN"/>
    <property type="match status" value="1"/>
</dbReference>
<dbReference type="InterPro" id="IPR017441">
    <property type="entry name" value="Protein_kinase_ATP_BS"/>
</dbReference>
<evidence type="ECO:0000256" key="4">
    <source>
        <dbReference type="ARBA" id="ARBA00022729"/>
    </source>
</evidence>
<evidence type="ECO:0000256" key="7">
    <source>
        <dbReference type="ARBA" id="ARBA00022840"/>
    </source>
</evidence>
<feature type="coiled-coil region" evidence="13">
    <location>
        <begin position="785"/>
        <end position="812"/>
    </location>
</feature>
<keyword evidence="5 12" id="KW-0547">Nucleotide-binding</keyword>
<dbReference type="SMART" id="SM00108">
    <property type="entry name" value="B_lectin"/>
    <property type="match status" value="1"/>
</dbReference>
<dbReference type="Pfam" id="PF01453">
    <property type="entry name" value="B_lectin"/>
    <property type="match status" value="1"/>
</dbReference>
<dbReference type="STRING" id="93759.A0A1R3J5L5"/>
<evidence type="ECO:0000313" key="19">
    <source>
        <dbReference type="Proteomes" id="UP000187203"/>
    </source>
</evidence>
<evidence type="ECO:0000256" key="9">
    <source>
        <dbReference type="ARBA" id="ARBA00023180"/>
    </source>
</evidence>
<evidence type="ECO:0000313" key="18">
    <source>
        <dbReference type="EMBL" id="OMO90118.1"/>
    </source>
</evidence>
<evidence type="ECO:0000256" key="1">
    <source>
        <dbReference type="ARBA" id="ARBA00012513"/>
    </source>
</evidence>
<keyword evidence="7 12" id="KW-0067">ATP-binding</keyword>
<evidence type="ECO:0000256" key="14">
    <source>
        <dbReference type="SAM" id="MobiDB-lite"/>
    </source>
</evidence>
<dbReference type="AlphaFoldDB" id="A0A1R3J5L5"/>
<dbReference type="GO" id="GO:0004674">
    <property type="term" value="F:protein serine/threonine kinase activity"/>
    <property type="evidence" value="ECO:0007669"/>
    <property type="project" value="UniProtKB-KW"/>
</dbReference>
<accession>A0A1R3J5L5</accession>
<dbReference type="PROSITE" id="PS50011">
    <property type="entry name" value="PROTEIN_KINASE_DOM"/>
    <property type="match status" value="1"/>
</dbReference>
<evidence type="ECO:0000256" key="5">
    <source>
        <dbReference type="ARBA" id="ARBA00022741"/>
    </source>
</evidence>
<proteinExistence type="predicted"/>
<protein>
    <recommendedName>
        <fullName evidence="1">non-specific serine/threonine protein kinase</fullName>
        <ecNumber evidence="1">2.7.11.1</ecNumber>
    </recommendedName>
</protein>
<dbReference type="PROSITE" id="PS50927">
    <property type="entry name" value="BULB_LECTIN"/>
    <property type="match status" value="1"/>
</dbReference>
<dbReference type="EMBL" id="AWUE01016596">
    <property type="protein sequence ID" value="OMO90118.1"/>
    <property type="molecule type" value="Genomic_DNA"/>
</dbReference>
<dbReference type="InterPro" id="IPR000858">
    <property type="entry name" value="S_locus_glycoprot_dom"/>
</dbReference>
<evidence type="ECO:0000259" key="17">
    <source>
        <dbReference type="PROSITE" id="PS50948"/>
    </source>
</evidence>
<dbReference type="SUPFAM" id="SSF51110">
    <property type="entry name" value="alpha-D-mannose-specific plant lectins"/>
    <property type="match status" value="1"/>
</dbReference>
<evidence type="ECO:0000256" key="6">
    <source>
        <dbReference type="ARBA" id="ARBA00022777"/>
    </source>
</evidence>
<dbReference type="SMART" id="SM00473">
    <property type="entry name" value="PAN_AP"/>
    <property type="match status" value="1"/>
</dbReference>
<dbReference type="InterPro" id="IPR001480">
    <property type="entry name" value="Bulb-type_lectin_dom"/>
</dbReference>
<evidence type="ECO:0000256" key="12">
    <source>
        <dbReference type="PROSITE-ProRule" id="PRU10141"/>
    </source>
</evidence>
<dbReference type="Gene3D" id="3.50.4.10">
    <property type="entry name" value="Hepatocyte Growth Factor"/>
    <property type="match status" value="1"/>
</dbReference>
<evidence type="ECO:0000259" key="16">
    <source>
        <dbReference type="PROSITE" id="PS50927"/>
    </source>
</evidence>
<comment type="catalytic activity">
    <reaction evidence="10">
        <text>L-threonyl-[protein] + ATP = O-phospho-L-threonyl-[protein] + ADP + H(+)</text>
        <dbReference type="Rhea" id="RHEA:46608"/>
        <dbReference type="Rhea" id="RHEA-COMP:11060"/>
        <dbReference type="Rhea" id="RHEA-COMP:11605"/>
        <dbReference type="ChEBI" id="CHEBI:15378"/>
        <dbReference type="ChEBI" id="CHEBI:30013"/>
        <dbReference type="ChEBI" id="CHEBI:30616"/>
        <dbReference type="ChEBI" id="CHEBI:61977"/>
        <dbReference type="ChEBI" id="CHEBI:456216"/>
        <dbReference type="EC" id="2.7.11.1"/>
    </reaction>
</comment>
<keyword evidence="9" id="KW-0325">Glycoprotein</keyword>
<evidence type="ECO:0000256" key="8">
    <source>
        <dbReference type="ARBA" id="ARBA00023157"/>
    </source>
</evidence>
<evidence type="ECO:0000256" key="3">
    <source>
        <dbReference type="ARBA" id="ARBA00022679"/>
    </source>
</evidence>
<keyword evidence="13" id="KW-0175">Coiled coil</keyword>
<dbReference type="GO" id="GO:0005524">
    <property type="term" value="F:ATP binding"/>
    <property type="evidence" value="ECO:0007669"/>
    <property type="project" value="UniProtKB-UniRule"/>
</dbReference>
<dbReference type="InterPro" id="IPR005162">
    <property type="entry name" value="Retrotrans_gag_dom"/>
</dbReference>
<evidence type="ECO:0000256" key="2">
    <source>
        <dbReference type="ARBA" id="ARBA00022527"/>
    </source>
</evidence>